<sequence>MIYLNNENFDEEVIQSKGKILVDFYADWCGPCQGLAPIIEEIDAENKDENIKICKLNVDGAQEISRKYKVMSIPTILVFEDGEIIKSTVGMVEKEYILDMLK</sequence>
<dbReference type="Proteomes" id="UP000502899">
    <property type="component" value="Chromosome"/>
</dbReference>
<keyword evidence="5 10" id="KW-1015">Disulfide bond</keyword>
<keyword evidence="6 10" id="KW-0676">Redox-active center</keyword>
<dbReference type="InterPro" id="IPR017937">
    <property type="entry name" value="Thioredoxin_CS"/>
</dbReference>
<evidence type="ECO:0000256" key="10">
    <source>
        <dbReference type="PIRSR" id="PIRSR000077-4"/>
    </source>
</evidence>
<evidence type="ECO:0000313" key="13">
    <source>
        <dbReference type="EMBL" id="QKH80360.1"/>
    </source>
</evidence>
<dbReference type="EMBL" id="NDYI01000017">
    <property type="protein sequence ID" value="OXZ37198.1"/>
    <property type="molecule type" value="Genomic_DNA"/>
</dbReference>
<evidence type="ECO:0000256" key="3">
    <source>
        <dbReference type="ARBA" id="ARBA00022448"/>
    </source>
</evidence>
<gene>
    <name evidence="13" type="primary">trxA</name>
    <name evidence="12" type="ORF">B9N56_05735</name>
    <name evidence="13" type="ORF">FOC70_08360</name>
</gene>
<dbReference type="EMBL" id="CP054000">
    <property type="protein sequence ID" value="QKH80360.1"/>
    <property type="molecule type" value="Genomic_DNA"/>
</dbReference>
<dbReference type="CDD" id="cd02947">
    <property type="entry name" value="TRX_family"/>
    <property type="match status" value="1"/>
</dbReference>
<feature type="active site" description="Nucleophile" evidence="9">
    <location>
        <position position="29"/>
    </location>
</feature>
<evidence type="ECO:0000256" key="8">
    <source>
        <dbReference type="PIRNR" id="PIRNR000077"/>
    </source>
</evidence>
<keyword evidence="4" id="KW-0249">Electron transport</keyword>
<evidence type="ECO:0000256" key="1">
    <source>
        <dbReference type="ARBA" id="ARBA00008987"/>
    </source>
</evidence>
<feature type="site" description="Deprotonates C-terminal active site Cys" evidence="9">
    <location>
        <position position="23"/>
    </location>
</feature>
<protein>
    <recommendedName>
        <fullName evidence="2 7">Thioredoxin</fullName>
    </recommendedName>
</protein>
<feature type="site" description="Contributes to redox potential value" evidence="9">
    <location>
        <position position="31"/>
    </location>
</feature>
<dbReference type="RefSeq" id="WP_002837255.1">
    <property type="nucleotide sequence ID" value="NZ_AP031486.1"/>
</dbReference>
<evidence type="ECO:0000256" key="7">
    <source>
        <dbReference type="NCBIfam" id="TIGR01068"/>
    </source>
</evidence>
<evidence type="ECO:0000256" key="5">
    <source>
        <dbReference type="ARBA" id="ARBA00023157"/>
    </source>
</evidence>
<dbReference type="SUPFAM" id="SSF52833">
    <property type="entry name" value="Thioredoxin-like"/>
    <property type="match status" value="1"/>
</dbReference>
<dbReference type="OMA" id="HIHYVTD"/>
<feature type="disulfide bond" description="Redox-active" evidence="10">
    <location>
        <begin position="29"/>
        <end position="32"/>
    </location>
</feature>
<dbReference type="FunFam" id="3.40.30.10:FF:000001">
    <property type="entry name" value="Thioredoxin"/>
    <property type="match status" value="1"/>
</dbReference>
<feature type="site" description="Contributes to redox potential value" evidence="9">
    <location>
        <position position="30"/>
    </location>
</feature>
<evidence type="ECO:0000256" key="4">
    <source>
        <dbReference type="ARBA" id="ARBA00022982"/>
    </source>
</evidence>
<dbReference type="Proteomes" id="UP000215361">
    <property type="component" value="Unassembled WGS sequence"/>
</dbReference>
<comment type="similarity">
    <text evidence="1 8">Belongs to the thioredoxin family.</text>
</comment>
<dbReference type="PROSITE" id="PS51352">
    <property type="entry name" value="THIOREDOXIN_2"/>
    <property type="match status" value="1"/>
</dbReference>
<evidence type="ECO:0000313" key="15">
    <source>
        <dbReference type="Proteomes" id="UP000502899"/>
    </source>
</evidence>
<evidence type="ECO:0000313" key="14">
    <source>
        <dbReference type="Proteomes" id="UP000215361"/>
    </source>
</evidence>
<evidence type="ECO:0000256" key="9">
    <source>
        <dbReference type="PIRSR" id="PIRSR000077-1"/>
    </source>
</evidence>
<reference evidence="12" key="1">
    <citation type="journal article" date="2017" name="J. Clin. Microbiol.">
        <title>Finegoldia magna Isolated from Orthopedic Joint Implant-Associated Infections.</title>
        <authorList>
            <person name="Soderquist B."/>
            <person name="Bjorklund S."/>
            <person name="Hellmark B."/>
            <person name="Jensen A."/>
            <person name="Bruggemann H."/>
        </authorList>
    </citation>
    <scope>NUCLEOTIDE SEQUENCE</scope>
    <source>
        <strain evidence="12">08T492</strain>
    </source>
</reference>
<dbReference type="PIRSF" id="PIRSF000077">
    <property type="entry name" value="Thioredoxin"/>
    <property type="match status" value="1"/>
</dbReference>
<feature type="active site" description="Nucleophile" evidence="9">
    <location>
        <position position="32"/>
    </location>
</feature>
<evidence type="ECO:0000256" key="2">
    <source>
        <dbReference type="ARBA" id="ARBA00020570"/>
    </source>
</evidence>
<proteinExistence type="inferred from homology"/>
<dbReference type="Pfam" id="PF00085">
    <property type="entry name" value="Thioredoxin"/>
    <property type="match status" value="1"/>
</dbReference>
<dbReference type="GO" id="GO:0005829">
    <property type="term" value="C:cytosol"/>
    <property type="evidence" value="ECO:0007669"/>
    <property type="project" value="TreeGrafter"/>
</dbReference>
<dbReference type="InterPro" id="IPR005746">
    <property type="entry name" value="Thioredoxin"/>
</dbReference>
<dbReference type="PRINTS" id="PR00421">
    <property type="entry name" value="THIOREDOXIN"/>
</dbReference>
<organism evidence="12 14">
    <name type="scientific">Finegoldia magna</name>
    <name type="common">Peptostreptococcus magnus</name>
    <dbReference type="NCBI Taxonomy" id="1260"/>
    <lineage>
        <taxon>Bacteria</taxon>
        <taxon>Bacillati</taxon>
        <taxon>Bacillota</taxon>
        <taxon>Tissierellia</taxon>
        <taxon>Tissierellales</taxon>
        <taxon>Peptoniphilaceae</taxon>
        <taxon>Finegoldia</taxon>
    </lineage>
</organism>
<evidence type="ECO:0000256" key="6">
    <source>
        <dbReference type="ARBA" id="ARBA00023284"/>
    </source>
</evidence>
<evidence type="ECO:0000313" key="12">
    <source>
        <dbReference type="EMBL" id="OXZ37198.1"/>
    </source>
</evidence>
<accession>A0A133N081</accession>
<reference evidence="13 15" key="3">
    <citation type="submission" date="2020-05" db="EMBL/GenBank/DDBJ databases">
        <title>FDA dAtabase for Regulatory Grade micrObial Sequences (FDA-ARGOS): Supporting development and validation of Infectious Disease Dx tests.</title>
        <authorList>
            <person name="Pederson C."/>
            <person name="Tallon L."/>
            <person name="Sadzewicz L."/>
            <person name="Zhao X."/>
            <person name="Vavikolanu K."/>
            <person name="Mehta A."/>
            <person name="Aluvathingal J."/>
            <person name="Nadendla S."/>
            <person name="Myers T."/>
            <person name="Yan Y."/>
            <person name="Sichtig H."/>
        </authorList>
    </citation>
    <scope>NUCLEOTIDE SEQUENCE [LARGE SCALE GENOMIC DNA]</scope>
    <source>
        <strain evidence="13 15">FDAARGOS_764</strain>
    </source>
</reference>
<dbReference type="AlphaFoldDB" id="A0A133N081"/>
<dbReference type="NCBIfam" id="TIGR01068">
    <property type="entry name" value="thioredoxin"/>
    <property type="match status" value="1"/>
</dbReference>
<name>A0A133N081_FINMA</name>
<feature type="domain" description="Thioredoxin" evidence="11">
    <location>
        <begin position="1"/>
        <end position="102"/>
    </location>
</feature>
<dbReference type="Gene3D" id="3.40.30.10">
    <property type="entry name" value="Glutaredoxin"/>
    <property type="match status" value="1"/>
</dbReference>
<evidence type="ECO:0000259" key="11">
    <source>
        <dbReference type="PROSITE" id="PS51352"/>
    </source>
</evidence>
<dbReference type="InterPro" id="IPR036249">
    <property type="entry name" value="Thioredoxin-like_sf"/>
</dbReference>
<dbReference type="GO" id="GO:0045454">
    <property type="term" value="P:cell redox homeostasis"/>
    <property type="evidence" value="ECO:0007669"/>
    <property type="project" value="TreeGrafter"/>
</dbReference>
<keyword evidence="3" id="KW-0813">Transport</keyword>
<dbReference type="PANTHER" id="PTHR45663">
    <property type="entry name" value="GEO12009P1"/>
    <property type="match status" value="1"/>
</dbReference>
<dbReference type="PROSITE" id="PS00194">
    <property type="entry name" value="THIOREDOXIN_1"/>
    <property type="match status" value="1"/>
</dbReference>
<dbReference type="PANTHER" id="PTHR45663:SF11">
    <property type="entry name" value="GEO12009P1"/>
    <property type="match status" value="1"/>
</dbReference>
<dbReference type="InterPro" id="IPR013766">
    <property type="entry name" value="Thioredoxin_domain"/>
</dbReference>
<reference evidence="14" key="2">
    <citation type="submission" date="2017-04" db="EMBL/GenBank/DDBJ databases">
        <title>Finegoldia magna isolated from orthopedic joint implant-associated infections.</title>
        <authorList>
            <person name="Bjorklund S."/>
            <person name="Bruggemann H."/>
            <person name="Jensen A."/>
            <person name="Hellmark B."/>
            <person name="Soderquist B."/>
        </authorList>
    </citation>
    <scope>NUCLEOTIDE SEQUENCE [LARGE SCALE GENOMIC DNA]</scope>
    <source>
        <strain evidence="14">08T492</strain>
    </source>
</reference>
<dbReference type="GO" id="GO:0015035">
    <property type="term" value="F:protein-disulfide reductase activity"/>
    <property type="evidence" value="ECO:0007669"/>
    <property type="project" value="UniProtKB-UniRule"/>
</dbReference>